<gene>
    <name evidence="1" type="ORF">BpHYR1_011667</name>
</gene>
<dbReference type="EMBL" id="REGN01002748">
    <property type="protein sequence ID" value="RNA26371.1"/>
    <property type="molecule type" value="Genomic_DNA"/>
</dbReference>
<name>A0A3M7RS41_BRAPC</name>
<evidence type="ECO:0000313" key="2">
    <source>
        <dbReference type="Proteomes" id="UP000276133"/>
    </source>
</evidence>
<accession>A0A3M7RS41</accession>
<dbReference type="Proteomes" id="UP000276133">
    <property type="component" value="Unassembled WGS sequence"/>
</dbReference>
<evidence type="ECO:0000313" key="1">
    <source>
        <dbReference type="EMBL" id="RNA26371.1"/>
    </source>
</evidence>
<sequence length="81" mass="9753">MYKKRIFDRDKKTPKRIRKTRRNNLVLLKVQFLANLLNALDREKNQQALFIKIATKTKIPDILYTLFVIIKCKNLNNCYLK</sequence>
<comment type="caution">
    <text evidence="1">The sequence shown here is derived from an EMBL/GenBank/DDBJ whole genome shotgun (WGS) entry which is preliminary data.</text>
</comment>
<organism evidence="1 2">
    <name type="scientific">Brachionus plicatilis</name>
    <name type="common">Marine rotifer</name>
    <name type="synonym">Brachionus muelleri</name>
    <dbReference type="NCBI Taxonomy" id="10195"/>
    <lineage>
        <taxon>Eukaryota</taxon>
        <taxon>Metazoa</taxon>
        <taxon>Spiralia</taxon>
        <taxon>Gnathifera</taxon>
        <taxon>Rotifera</taxon>
        <taxon>Eurotatoria</taxon>
        <taxon>Monogononta</taxon>
        <taxon>Pseudotrocha</taxon>
        <taxon>Ploima</taxon>
        <taxon>Brachionidae</taxon>
        <taxon>Brachionus</taxon>
    </lineage>
</organism>
<reference evidence="1 2" key="1">
    <citation type="journal article" date="2018" name="Sci. Rep.">
        <title>Genomic signatures of local adaptation to the degree of environmental predictability in rotifers.</title>
        <authorList>
            <person name="Franch-Gras L."/>
            <person name="Hahn C."/>
            <person name="Garcia-Roger E.M."/>
            <person name="Carmona M.J."/>
            <person name="Serra M."/>
            <person name="Gomez A."/>
        </authorList>
    </citation>
    <scope>NUCLEOTIDE SEQUENCE [LARGE SCALE GENOMIC DNA]</scope>
    <source>
        <strain evidence="1">HYR1</strain>
    </source>
</reference>
<keyword evidence="2" id="KW-1185">Reference proteome</keyword>
<proteinExistence type="predicted"/>
<protein>
    <submittedName>
        <fullName evidence="1">Uncharacterized protein</fullName>
    </submittedName>
</protein>
<dbReference type="AlphaFoldDB" id="A0A3M7RS41"/>